<dbReference type="SMART" id="SM00944">
    <property type="entry name" value="Pro-kuma_activ"/>
    <property type="match status" value="1"/>
</dbReference>
<keyword evidence="3" id="KW-1185">Reference proteome</keyword>
<accession>A0AAW0A356</accession>
<dbReference type="GO" id="GO:0004175">
    <property type="term" value="F:endopeptidase activity"/>
    <property type="evidence" value="ECO:0007669"/>
    <property type="project" value="TreeGrafter"/>
</dbReference>
<proteinExistence type="predicted"/>
<dbReference type="InterPro" id="IPR015366">
    <property type="entry name" value="S53_propep"/>
</dbReference>
<sequence>MSQVPLFWVFLNDSVKKLPRQLRQQRYKSPLHVAPAGSAVLHLITSCPTTVWVHQPWTLRFRLTSNDVSGLQEKLLSIATPGSRDFRQWLSQDEIKTFMAPSSDTLNTFNSFTSTHDLNTSVISPHGDWVAVTLPVWQANTLFGATYANYTHPEFHQ</sequence>
<evidence type="ECO:0000313" key="2">
    <source>
        <dbReference type="EMBL" id="KAK7000241.1"/>
    </source>
</evidence>
<dbReference type="EMBL" id="JAWWNJ010000089">
    <property type="protein sequence ID" value="KAK7000241.1"/>
    <property type="molecule type" value="Genomic_DNA"/>
</dbReference>
<gene>
    <name evidence="2" type="ORF">R3P38DRAFT_3616934</name>
</gene>
<dbReference type="PANTHER" id="PTHR14218:SF15">
    <property type="entry name" value="TRIPEPTIDYL-PEPTIDASE 1"/>
    <property type="match status" value="1"/>
</dbReference>
<dbReference type="PANTHER" id="PTHR14218">
    <property type="entry name" value="PROTEASE S8 TRIPEPTIDYL PEPTIDASE I CLN2"/>
    <property type="match status" value="1"/>
</dbReference>
<dbReference type="GO" id="GO:0006508">
    <property type="term" value="P:proteolysis"/>
    <property type="evidence" value="ECO:0007669"/>
    <property type="project" value="TreeGrafter"/>
</dbReference>
<dbReference type="CDD" id="cd11377">
    <property type="entry name" value="Pro-peptidase_S53"/>
    <property type="match status" value="1"/>
</dbReference>
<dbReference type="GO" id="GO:0008240">
    <property type="term" value="F:tripeptidyl-peptidase activity"/>
    <property type="evidence" value="ECO:0007669"/>
    <property type="project" value="TreeGrafter"/>
</dbReference>
<evidence type="ECO:0000259" key="1">
    <source>
        <dbReference type="SMART" id="SM00944"/>
    </source>
</evidence>
<dbReference type="Pfam" id="PF09286">
    <property type="entry name" value="Pro-kuma_activ"/>
    <property type="match status" value="1"/>
</dbReference>
<evidence type="ECO:0000313" key="3">
    <source>
        <dbReference type="Proteomes" id="UP001362999"/>
    </source>
</evidence>
<comment type="caution">
    <text evidence="2">The sequence shown here is derived from an EMBL/GenBank/DDBJ whole genome shotgun (WGS) entry which is preliminary data.</text>
</comment>
<organism evidence="2 3">
    <name type="scientific">Favolaschia claudopus</name>
    <dbReference type="NCBI Taxonomy" id="2862362"/>
    <lineage>
        <taxon>Eukaryota</taxon>
        <taxon>Fungi</taxon>
        <taxon>Dikarya</taxon>
        <taxon>Basidiomycota</taxon>
        <taxon>Agaricomycotina</taxon>
        <taxon>Agaricomycetes</taxon>
        <taxon>Agaricomycetidae</taxon>
        <taxon>Agaricales</taxon>
        <taxon>Marasmiineae</taxon>
        <taxon>Mycenaceae</taxon>
        <taxon>Favolaschia</taxon>
    </lineage>
</organism>
<protein>
    <submittedName>
        <fullName evidence="2">Pro-kumamolisin, activation domain-containing protein</fullName>
    </submittedName>
</protein>
<dbReference type="InterPro" id="IPR050819">
    <property type="entry name" value="Tripeptidyl-peptidase_I"/>
</dbReference>
<reference evidence="2 3" key="1">
    <citation type="journal article" date="2024" name="J Genomics">
        <title>Draft genome sequencing and assembly of Favolaschia claudopus CIRM-BRFM 2984 isolated from oak limbs.</title>
        <authorList>
            <person name="Navarro D."/>
            <person name="Drula E."/>
            <person name="Chaduli D."/>
            <person name="Cazenave R."/>
            <person name="Ahrendt S."/>
            <person name="Wang J."/>
            <person name="Lipzen A."/>
            <person name="Daum C."/>
            <person name="Barry K."/>
            <person name="Grigoriev I.V."/>
            <person name="Favel A."/>
            <person name="Rosso M.N."/>
            <person name="Martin F."/>
        </authorList>
    </citation>
    <scope>NUCLEOTIDE SEQUENCE [LARGE SCALE GENOMIC DNA]</scope>
    <source>
        <strain evidence="2 3">CIRM-BRFM 2984</strain>
    </source>
</reference>
<dbReference type="SUPFAM" id="SSF54897">
    <property type="entry name" value="Protease propeptides/inhibitors"/>
    <property type="match status" value="1"/>
</dbReference>
<dbReference type="Proteomes" id="UP001362999">
    <property type="component" value="Unassembled WGS sequence"/>
</dbReference>
<dbReference type="AlphaFoldDB" id="A0AAW0A356"/>
<name>A0AAW0A356_9AGAR</name>
<feature type="domain" description="Peptidase S53 activation" evidence="1">
    <location>
        <begin position="35"/>
        <end position="155"/>
    </location>
</feature>